<feature type="chain" id="PRO_5035742945" evidence="4">
    <location>
        <begin position="26"/>
        <end position="597"/>
    </location>
</feature>
<accession>A0A8T9CFT7</accession>
<dbReference type="PANTHER" id="PTHR11552">
    <property type="entry name" value="GLUCOSE-METHANOL-CHOLINE GMC OXIDOREDUCTASE"/>
    <property type="match status" value="1"/>
</dbReference>
<keyword evidence="7" id="KW-1185">Reference proteome</keyword>
<sequence>MEFFFSHCCLVLGLAALHFVGICHSSPVKHRDIASIKRSADAMDESYDYIIIGGGTSGLTVANRLTEDGTKTVLVIECGVLDNDDPSIIFPPWDRHIDAQAIFNLTSPPQPALDGRTQNVVGGAIVGGGSAVNGMFFDRGSAEDYDNWAKLGNPGWGFEDLLPYFRKATNFTSPIRDIEEGWNVTYDAEAYGNGPIQASFPPFLYPGIKYQWRSFLEMGVETSSRPASGDAYGLIWAPSSEDPVSRERSFARPSYYDPAKARPNYHLLIGHKVLNISFAADTFRAYGVSFQPVNDTGTVTSVKAEREVVLAAGALHSPQILQRSGVGPKSLLEKAGIEVRIDLPGVGQNFQDHPYGAMPYTWPFTSLSNAAAFLPLKTVTEAWASIIDQAKAQDPSAYLPPHYTGTLLESYKAQQALIIEGYGSKKSAIMEVPINVKATALFVLEKPLSRGSINLNPDNPYGDPIVDFQSLSNPTDVRILTEMFRYIRKWLAMPSNQQLGAVEGNASVGVSTDAEIESMLRAGVTSSFAHPSCTNAMMPESLGGVVGPDLLVHGVKGLSVVDASIMPLIPSTHLSATVYAVAEKAADLIKGRALTDV</sequence>
<dbReference type="InterPro" id="IPR012132">
    <property type="entry name" value="GMC_OxRdtase"/>
</dbReference>
<dbReference type="GO" id="GO:0016614">
    <property type="term" value="F:oxidoreductase activity, acting on CH-OH group of donors"/>
    <property type="evidence" value="ECO:0007669"/>
    <property type="project" value="InterPro"/>
</dbReference>
<dbReference type="Pfam" id="PF00732">
    <property type="entry name" value="GMC_oxred_N"/>
    <property type="match status" value="1"/>
</dbReference>
<evidence type="ECO:0000256" key="2">
    <source>
        <dbReference type="PIRSR" id="PIRSR000137-1"/>
    </source>
</evidence>
<proteinExistence type="inferred from homology"/>
<dbReference type="SUPFAM" id="SSF51905">
    <property type="entry name" value="FAD/NAD(P)-binding domain"/>
    <property type="match status" value="1"/>
</dbReference>
<feature type="signal peptide" evidence="4">
    <location>
        <begin position="1"/>
        <end position="25"/>
    </location>
</feature>
<dbReference type="InterPro" id="IPR000172">
    <property type="entry name" value="GMC_OxRdtase_N"/>
</dbReference>
<name>A0A8T9CFT7_9HELO</name>
<evidence type="ECO:0000256" key="1">
    <source>
        <dbReference type="ARBA" id="ARBA00010790"/>
    </source>
</evidence>
<feature type="active site" description="Proton donor" evidence="2">
    <location>
        <position position="530"/>
    </location>
</feature>
<organism evidence="6 7">
    <name type="scientific">Lachnellula suecica</name>
    <dbReference type="NCBI Taxonomy" id="602035"/>
    <lineage>
        <taxon>Eukaryota</taxon>
        <taxon>Fungi</taxon>
        <taxon>Dikarya</taxon>
        <taxon>Ascomycota</taxon>
        <taxon>Pezizomycotina</taxon>
        <taxon>Leotiomycetes</taxon>
        <taxon>Helotiales</taxon>
        <taxon>Lachnaceae</taxon>
        <taxon>Lachnellula</taxon>
    </lineage>
</organism>
<evidence type="ECO:0000313" key="6">
    <source>
        <dbReference type="EMBL" id="TVY84438.1"/>
    </source>
</evidence>
<dbReference type="PIRSF" id="PIRSF000137">
    <property type="entry name" value="Alcohol_oxidase"/>
    <property type="match status" value="1"/>
</dbReference>
<protein>
    <submittedName>
        <fullName evidence="6">Dehydrogenase xptC</fullName>
    </submittedName>
</protein>
<dbReference type="InterPro" id="IPR036188">
    <property type="entry name" value="FAD/NAD-bd_sf"/>
</dbReference>
<evidence type="ECO:0000259" key="5">
    <source>
        <dbReference type="PROSITE" id="PS00624"/>
    </source>
</evidence>
<comment type="cofactor">
    <cofactor evidence="3">
        <name>FAD</name>
        <dbReference type="ChEBI" id="CHEBI:57692"/>
    </cofactor>
</comment>
<evidence type="ECO:0000256" key="4">
    <source>
        <dbReference type="SAM" id="SignalP"/>
    </source>
</evidence>
<keyword evidence="3" id="KW-0285">Flavoprotein</keyword>
<feature type="domain" description="Glucose-methanol-choline oxidoreductase N-terminal" evidence="5">
    <location>
        <begin position="313"/>
        <end position="327"/>
    </location>
</feature>
<dbReference type="SUPFAM" id="SSF54373">
    <property type="entry name" value="FAD-linked reductases, C-terminal domain"/>
    <property type="match status" value="1"/>
</dbReference>
<dbReference type="Proteomes" id="UP000469558">
    <property type="component" value="Unassembled WGS sequence"/>
</dbReference>
<comment type="similarity">
    <text evidence="1">Belongs to the GMC oxidoreductase family.</text>
</comment>
<dbReference type="EMBL" id="QGMK01000084">
    <property type="protein sequence ID" value="TVY84438.1"/>
    <property type="molecule type" value="Genomic_DNA"/>
</dbReference>
<keyword evidence="3" id="KW-0274">FAD</keyword>
<dbReference type="AlphaFoldDB" id="A0A8T9CFT7"/>
<evidence type="ECO:0000256" key="3">
    <source>
        <dbReference type="PIRSR" id="PIRSR000137-2"/>
    </source>
</evidence>
<dbReference type="Gene3D" id="3.50.50.60">
    <property type="entry name" value="FAD/NAD(P)-binding domain"/>
    <property type="match status" value="1"/>
</dbReference>
<gene>
    <name evidence="6" type="primary">xptC_1</name>
    <name evidence="6" type="ORF">LSUE1_G002310</name>
</gene>
<feature type="active site" description="Proton acceptor" evidence="2">
    <location>
        <position position="573"/>
    </location>
</feature>
<comment type="caution">
    <text evidence="6">The sequence shown here is derived from an EMBL/GenBank/DDBJ whole genome shotgun (WGS) entry which is preliminary data.</text>
</comment>
<dbReference type="PANTHER" id="PTHR11552:SF115">
    <property type="entry name" value="DEHYDROGENASE XPTC-RELATED"/>
    <property type="match status" value="1"/>
</dbReference>
<evidence type="ECO:0000313" key="7">
    <source>
        <dbReference type="Proteomes" id="UP000469558"/>
    </source>
</evidence>
<dbReference type="OrthoDB" id="269227at2759"/>
<keyword evidence="4" id="KW-0732">Signal</keyword>
<dbReference type="InterPro" id="IPR007867">
    <property type="entry name" value="GMC_OxRtase_C"/>
</dbReference>
<dbReference type="GO" id="GO:0050660">
    <property type="term" value="F:flavin adenine dinucleotide binding"/>
    <property type="evidence" value="ECO:0007669"/>
    <property type="project" value="InterPro"/>
</dbReference>
<dbReference type="Gene3D" id="3.30.560.10">
    <property type="entry name" value="Glucose Oxidase, domain 3"/>
    <property type="match status" value="1"/>
</dbReference>
<reference evidence="6 7" key="1">
    <citation type="submission" date="2018-05" db="EMBL/GenBank/DDBJ databases">
        <title>Genome sequencing and assembly of the regulated plant pathogen Lachnellula willkommii and related sister species for the development of diagnostic species identification markers.</title>
        <authorList>
            <person name="Giroux E."/>
            <person name="Bilodeau G."/>
        </authorList>
    </citation>
    <scope>NUCLEOTIDE SEQUENCE [LARGE SCALE GENOMIC DNA]</scope>
    <source>
        <strain evidence="6 7">CBS 268.59</strain>
    </source>
</reference>
<dbReference type="PROSITE" id="PS00624">
    <property type="entry name" value="GMC_OXRED_2"/>
    <property type="match status" value="1"/>
</dbReference>
<feature type="binding site" evidence="3">
    <location>
        <position position="273"/>
    </location>
    <ligand>
        <name>FAD</name>
        <dbReference type="ChEBI" id="CHEBI:57692"/>
    </ligand>
</feature>
<dbReference type="GO" id="GO:0044550">
    <property type="term" value="P:secondary metabolite biosynthetic process"/>
    <property type="evidence" value="ECO:0007669"/>
    <property type="project" value="TreeGrafter"/>
</dbReference>
<feature type="binding site" evidence="3">
    <location>
        <begin position="56"/>
        <end position="57"/>
    </location>
    <ligand>
        <name>FAD</name>
        <dbReference type="ChEBI" id="CHEBI:57692"/>
    </ligand>
</feature>
<dbReference type="Pfam" id="PF05199">
    <property type="entry name" value="GMC_oxred_C"/>
    <property type="match status" value="1"/>
</dbReference>